<feature type="region of interest" description="Disordered" evidence="2">
    <location>
        <begin position="541"/>
        <end position="571"/>
    </location>
</feature>
<feature type="repeat" description="ANK" evidence="1">
    <location>
        <begin position="849"/>
        <end position="881"/>
    </location>
</feature>
<feature type="region of interest" description="Disordered" evidence="2">
    <location>
        <begin position="461"/>
        <end position="521"/>
    </location>
</feature>
<dbReference type="PROSITE" id="PS50088">
    <property type="entry name" value="ANK_REPEAT"/>
    <property type="match status" value="1"/>
</dbReference>
<protein>
    <submittedName>
        <fullName evidence="3">Uncharacterized protein</fullName>
    </submittedName>
</protein>
<feature type="region of interest" description="Disordered" evidence="2">
    <location>
        <begin position="777"/>
        <end position="796"/>
    </location>
</feature>
<dbReference type="SMART" id="SM00248">
    <property type="entry name" value="ANK"/>
    <property type="match status" value="1"/>
</dbReference>
<feature type="region of interest" description="Disordered" evidence="2">
    <location>
        <begin position="1002"/>
        <end position="1044"/>
    </location>
</feature>
<feature type="region of interest" description="Disordered" evidence="2">
    <location>
        <begin position="344"/>
        <end position="365"/>
    </location>
</feature>
<dbReference type="RefSeq" id="XP_002949845.1">
    <property type="nucleotide sequence ID" value="XM_002949799.1"/>
</dbReference>
<evidence type="ECO:0000313" key="4">
    <source>
        <dbReference type="Proteomes" id="UP000001058"/>
    </source>
</evidence>
<evidence type="ECO:0000256" key="1">
    <source>
        <dbReference type="PROSITE-ProRule" id="PRU00023"/>
    </source>
</evidence>
<keyword evidence="4" id="KW-1185">Reference proteome</keyword>
<sequence length="1309" mass="136758">MSALLEFLDWFWPDMGWEHHKQAIVLSKRLLQPRSPNTYPDLQIDPQLRAAWHSFTYCFWHGTRHLPAAPPPPGDPPAALYASAREWLTKLVGDRGFEAEGHIISSLQSWIQAMQPRLQEAFPNVDWSRWPDVAWPDVECACRTVEKRGAIKRQQEEDYAVRWPLRVTQGRPKFNHLKVEARDGFGVGIPPVKSPPALGFLAVSDVMCAFKQATQHWPSAQPASSTYLAQQDVVQSFVQNVLRETRGPLAPGIAHEKYRYLGFVACCVLGWNSALPHLSALVQSTAAWGAQRLVFPNTLPAVQGPGPLPGLPGSVPHPLSLGLPAGPGPVAGGLTLQEHLATRTRPSPFTAGGGNGTAHSSSNGIGLERSQSLLCQGVPSPQTLHIHQPQPGVPFLQSHGADPAAASPYGLYGMFGTPQPAVLEPPPAQQGLPFQLHTQPHQAMLDPIWNTLLDIAAAGDGGGAGSSLAPSGAGDAPPPLPQSVLLPQPLPLALPDATVPPSASASLPQPPPAPQLLQLPNCGGIESTRLIRLDHAGAYPLESGESTPVSDSDDRSAPVGSASTSGPLGDGAYAIESHPLAAAGPLAMADAEAAAAERGGPAAALPLARRSVGEDIATVGEAAMMGARRSVGADTSVGPSVGVTVSDTVGRQGSRRTRQDVAAADLGIQPAPGSLVERCSKRPNAQVSASDQSTSLAANGAEPDVAQKRSDQLLLPQQTDACMDLELDRGPPMSRGSVRVGTSEADEQEMDFRQARALRATLGRKLLRLLRGYVEPAPLSGGSGSDSAAATAEVHRRAEELLERGAPVDATEDAEEAAAVATTAAGAVASADAAPPDSGSGSGACSGTSGYTALHWACLRGDVALAELLIRHGADPDCRDAAGTPARLVNPAFTATVTEVTARCGTRECGPDPRPAANTFLWRHVALGPGEAGADVAGSPGTRSLLLAIKQEDGACCTYGRPIPYIQQQFKQLLELLGFKGEQLQVLMDGLGEAVRLRDGQQQHGVPHMGLVSGRGPSGQCLQPPRTEGVRGPLPHSSPPPAAPPPLRVCMRAVGSCSAAQLRNIILERYSQPGVAKRLAGATTGHGGGDGSYLASGWTLCVNYSAQQLALRRRPSGQQLLAAAWRECADRGDGSVPCYLDAVRLYIADGSGRVLRPFLVSDAATTTGAASSATVPTSVAASASAAVTLHDPQVLQDDRHKRLQPPSDCQHRHLQLQLQHEPPAVSSDADLVAGVRGSSTEALKGHLRELLRQADDVAGQLAASDPTAAPAVVLRLLRDTRVLYQCAALGAGRETGSRRDAGDAAAGGG</sequence>
<feature type="compositionally biased region" description="Low complexity" evidence="2">
    <location>
        <begin position="466"/>
        <end position="475"/>
    </location>
</feature>
<dbReference type="InParanoid" id="D8TTY6"/>
<dbReference type="EMBL" id="GL378337">
    <property type="protein sequence ID" value="EFJ48948.1"/>
    <property type="molecule type" value="Genomic_DNA"/>
</dbReference>
<dbReference type="InterPro" id="IPR036770">
    <property type="entry name" value="Ankyrin_rpt-contain_sf"/>
</dbReference>
<dbReference type="KEGG" id="vcn:VOLCADRAFT_90280"/>
<proteinExistence type="predicted"/>
<accession>D8TTY6</accession>
<dbReference type="PROSITE" id="PS50297">
    <property type="entry name" value="ANK_REP_REGION"/>
    <property type="match status" value="1"/>
</dbReference>
<dbReference type="InterPro" id="IPR002110">
    <property type="entry name" value="Ankyrin_rpt"/>
</dbReference>
<dbReference type="OrthoDB" id="544053at2759"/>
<organism evidence="4">
    <name type="scientific">Volvox carteri f. nagariensis</name>
    <dbReference type="NCBI Taxonomy" id="3068"/>
    <lineage>
        <taxon>Eukaryota</taxon>
        <taxon>Viridiplantae</taxon>
        <taxon>Chlorophyta</taxon>
        <taxon>core chlorophytes</taxon>
        <taxon>Chlorophyceae</taxon>
        <taxon>CS clade</taxon>
        <taxon>Chlamydomonadales</taxon>
        <taxon>Volvocaceae</taxon>
        <taxon>Volvox</taxon>
    </lineage>
</organism>
<dbReference type="Gene3D" id="1.25.40.20">
    <property type="entry name" value="Ankyrin repeat-containing domain"/>
    <property type="match status" value="1"/>
</dbReference>
<reference evidence="3 4" key="1">
    <citation type="journal article" date="2010" name="Science">
        <title>Genomic analysis of organismal complexity in the multicellular green alga Volvox carteri.</title>
        <authorList>
            <person name="Prochnik S.E."/>
            <person name="Umen J."/>
            <person name="Nedelcu A.M."/>
            <person name="Hallmann A."/>
            <person name="Miller S.M."/>
            <person name="Nishii I."/>
            <person name="Ferris P."/>
            <person name="Kuo A."/>
            <person name="Mitros T."/>
            <person name="Fritz-Laylin L.K."/>
            <person name="Hellsten U."/>
            <person name="Chapman J."/>
            <person name="Simakov O."/>
            <person name="Rensing S.A."/>
            <person name="Terry A."/>
            <person name="Pangilinan J."/>
            <person name="Kapitonov V."/>
            <person name="Jurka J."/>
            <person name="Salamov A."/>
            <person name="Shapiro H."/>
            <person name="Schmutz J."/>
            <person name="Grimwood J."/>
            <person name="Lindquist E."/>
            <person name="Lucas S."/>
            <person name="Grigoriev I.V."/>
            <person name="Schmitt R."/>
            <person name="Kirk D."/>
            <person name="Rokhsar D.S."/>
        </authorList>
    </citation>
    <scope>NUCLEOTIDE SEQUENCE [LARGE SCALE GENOMIC DNA]</scope>
    <source>
        <strain evidence="4">f. Nagariensis / Eve</strain>
    </source>
</reference>
<dbReference type="SUPFAM" id="SSF48403">
    <property type="entry name" value="Ankyrin repeat"/>
    <property type="match status" value="1"/>
</dbReference>
<evidence type="ECO:0000313" key="3">
    <source>
        <dbReference type="EMBL" id="EFJ48948.1"/>
    </source>
</evidence>
<name>D8TTY6_VOLCA</name>
<feature type="region of interest" description="Disordered" evidence="2">
    <location>
        <begin position="728"/>
        <end position="747"/>
    </location>
</feature>
<keyword evidence="1" id="KW-0040">ANK repeat</keyword>
<dbReference type="Proteomes" id="UP000001058">
    <property type="component" value="Unassembled WGS sequence"/>
</dbReference>
<gene>
    <name evidence="3" type="ORF">VOLCADRAFT_90280</name>
</gene>
<feature type="compositionally biased region" description="Low complexity" evidence="2">
    <location>
        <begin position="482"/>
        <end position="507"/>
    </location>
</feature>
<dbReference type="GeneID" id="9619015"/>
<dbReference type="Pfam" id="PF00023">
    <property type="entry name" value="Ank"/>
    <property type="match status" value="1"/>
</dbReference>
<evidence type="ECO:0000256" key="2">
    <source>
        <dbReference type="SAM" id="MobiDB-lite"/>
    </source>
</evidence>